<accession>A0A934N939</accession>
<evidence type="ECO:0000256" key="1">
    <source>
        <dbReference type="ARBA" id="ARBA00004672"/>
    </source>
</evidence>
<reference evidence="13 16" key="3">
    <citation type="submission" date="2020-10" db="EMBL/GenBank/DDBJ databases">
        <title>Ca. Dormibacterota MAGs.</title>
        <authorList>
            <person name="Montgomery K."/>
        </authorList>
    </citation>
    <scope>NUCLEOTIDE SEQUENCE [LARGE SCALE GENOMIC DNA]</scope>
    <source>
        <strain evidence="13">SC8812_S17_18</strain>
    </source>
</reference>
<dbReference type="Gene3D" id="3.30.470.20">
    <property type="entry name" value="ATP-grasp fold, B domain"/>
    <property type="match status" value="1"/>
</dbReference>
<evidence type="ECO:0000259" key="12">
    <source>
        <dbReference type="Pfam" id="PF01259"/>
    </source>
</evidence>
<reference evidence="14" key="2">
    <citation type="submission" date="2018-05" db="EMBL/GenBank/DDBJ databases">
        <authorList>
            <person name="Ferrari B."/>
        </authorList>
    </citation>
    <scope>NUCLEOTIDE SEQUENCE</scope>
    <source>
        <strain evidence="14">RRmetagenome_bin12</strain>
    </source>
</reference>
<evidence type="ECO:0000256" key="9">
    <source>
        <dbReference type="ARBA" id="ARBA00030409"/>
    </source>
</evidence>
<dbReference type="CDD" id="cd01414">
    <property type="entry name" value="SAICAR_synt_Sc"/>
    <property type="match status" value="1"/>
</dbReference>
<evidence type="ECO:0000256" key="4">
    <source>
        <dbReference type="ARBA" id="ARBA00016460"/>
    </source>
</evidence>
<accession>A0A2W5YZJ1</accession>
<feature type="domain" description="SAICAR synthetase/ADE2 N-terminal" evidence="12">
    <location>
        <begin position="16"/>
        <end position="262"/>
    </location>
</feature>
<evidence type="ECO:0000313" key="16">
    <source>
        <dbReference type="Proteomes" id="UP000606991"/>
    </source>
</evidence>
<protein>
    <recommendedName>
        <fullName evidence="4 11">Phosphoribosylaminoimidazole-succinocarboxamide synthase</fullName>
        <ecNumber evidence="3 11">6.3.2.6</ecNumber>
    </recommendedName>
    <alternativeName>
        <fullName evidence="9 11">SAICAR synthetase</fullName>
    </alternativeName>
</protein>
<dbReference type="PANTHER" id="PTHR43700:SF1">
    <property type="entry name" value="PHOSPHORIBOSYLAMINOIMIDAZOLE-SUCCINOCARBOXAMIDE SYNTHASE"/>
    <property type="match status" value="1"/>
</dbReference>
<dbReference type="Pfam" id="PF01259">
    <property type="entry name" value="SAICAR_synt"/>
    <property type="match status" value="1"/>
</dbReference>
<proteinExistence type="inferred from homology"/>
<keyword evidence="5 11" id="KW-0436">Ligase</keyword>
<dbReference type="NCBIfam" id="NF010568">
    <property type="entry name" value="PRK13961.1"/>
    <property type="match status" value="1"/>
</dbReference>
<organism evidence="14 15">
    <name type="scientific">Candidatus Aeolococcus gillhamiae</name>
    <dbReference type="NCBI Taxonomy" id="3127015"/>
    <lineage>
        <taxon>Bacteria</taxon>
        <taxon>Bacillati</taxon>
        <taxon>Candidatus Dormiibacterota</taxon>
        <taxon>Candidatus Dormibacteria</taxon>
        <taxon>Candidatus Aeolococcales</taxon>
        <taxon>Candidatus Aeolococcaceae</taxon>
        <taxon>Candidatus Aeolococcus</taxon>
    </lineage>
</organism>
<dbReference type="PANTHER" id="PTHR43700">
    <property type="entry name" value="PHOSPHORIBOSYLAMINOIMIDAZOLE-SUCCINOCARBOXAMIDE SYNTHASE"/>
    <property type="match status" value="1"/>
</dbReference>
<evidence type="ECO:0000256" key="8">
    <source>
        <dbReference type="ARBA" id="ARBA00022840"/>
    </source>
</evidence>
<dbReference type="GO" id="GO:0006189">
    <property type="term" value="P:'de novo' IMP biosynthetic process"/>
    <property type="evidence" value="ECO:0007669"/>
    <property type="project" value="UniProtKB-UniRule"/>
</dbReference>
<sequence length="293" mass="33191">MPVMTTAQAEGLTVFRRGKVRDTFELDDSTLLMVATDRLSAFDVVLPTPIPDKGRVLTQMSRWWFDKTQHIVPNHLLPDDQNAVPAANRDDWLQRSMRVRRAERIDIECVVRGYISGSGWKEYRNEGTLASEPLPAGLLESGRLDHPRFTPAAKNDTGHDENISRANLSDVVGKDLAEQLERVSLELFAYASAHCEQRGVILADTKFEFGHIDGKLTLIDEIFTPDSSRFWEISAWHEGQAVTSMDKQFVRDFLETLSWDKTPPGPELPPDVVEGTRKRYLEAARRICDLELS</sequence>
<comment type="pathway">
    <text evidence="1 11">Purine metabolism; IMP biosynthesis via de novo pathway; 5-amino-1-(5-phospho-D-ribosyl)imidazole-4-carboxamide from 5-amino-1-(5-phospho-D-ribosyl)imidazole-4-carboxylate: step 1/2.</text>
</comment>
<dbReference type="GO" id="GO:0004639">
    <property type="term" value="F:phosphoribosylaminoimidazolesuccinocarboxamide synthase activity"/>
    <property type="evidence" value="ECO:0007669"/>
    <property type="project" value="UniProtKB-UniRule"/>
</dbReference>
<dbReference type="SUPFAM" id="SSF56104">
    <property type="entry name" value="SAICAR synthase-like"/>
    <property type="match status" value="1"/>
</dbReference>
<keyword evidence="8 11" id="KW-0067">ATP-binding</keyword>
<evidence type="ECO:0000256" key="5">
    <source>
        <dbReference type="ARBA" id="ARBA00022598"/>
    </source>
</evidence>
<dbReference type="GO" id="GO:0005737">
    <property type="term" value="C:cytoplasm"/>
    <property type="evidence" value="ECO:0007669"/>
    <property type="project" value="TreeGrafter"/>
</dbReference>
<dbReference type="PROSITE" id="PS01058">
    <property type="entry name" value="SAICAR_SYNTHETASE_2"/>
    <property type="match status" value="1"/>
</dbReference>
<gene>
    <name evidence="11" type="primary">purC</name>
    <name evidence="14" type="ORF">DLM65_13090</name>
    <name evidence="13" type="ORF">JF886_03180</name>
</gene>
<dbReference type="Gene3D" id="3.30.200.20">
    <property type="entry name" value="Phosphorylase Kinase, domain 1"/>
    <property type="match status" value="1"/>
</dbReference>
<dbReference type="InterPro" id="IPR018236">
    <property type="entry name" value="SAICAR_synthetase_CS"/>
</dbReference>
<keyword evidence="7 11" id="KW-0658">Purine biosynthesis</keyword>
<dbReference type="EC" id="6.3.2.6" evidence="3 11"/>
<dbReference type="EMBL" id="JAEKNS010000038">
    <property type="protein sequence ID" value="MBJ7593857.1"/>
    <property type="molecule type" value="Genomic_DNA"/>
</dbReference>
<dbReference type="Proteomes" id="UP000606991">
    <property type="component" value="Unassembled WGS sequence"/>
</dbReference>
<dbReference type="HAMAP" id="MF_00137">
    <property type="entry name" value="SAICAR_synth"/>
    <property type="match status" value="1"/>
</dbReference>
<evidence type="ECO:0000313" key="15">
    <source>
        <dbReference type="Proteomes" id="UP000248724"/>
    </source>
</evidence>
<comment type="similarity">
    <text evidence="2 11">Belongs to the SAICAR synthetase family.</text>
</comment>
<dbReference type="NCBIfam" id="TIGR00081">
    <property type="entry name" value="purC"/>
    <property type="match status" value="1"/>
</dbReference>
<comment type="caution">
    <text evidence="14">The sequence shown here is derived from an EMBL/GenBank/DDBJ whole genome shotgun (WGS) entry which is preliminary data.</text>
</comment>
<dbReference type="EMBL" id="QHBU01000257">
    <property type="protein sequence ID" value="PZR78439.1"/>
    <property type="molecule type" value="Genomic_DNA"/>
</dbReference>
<evidence type="ECO:0000256" key="3">
    <source>
        <dbReference type="ARBA" id="ARBA00012217"/>
    </source>
</evidence>
<evidence type="ECO:0000256" key="10">
    <source>
        <dbReference type="ARBA" id="ARBA00048475"/>
    </source>
</evidence>
<name>A0A2W5YZJ1_9BACT</name>
<keyword evidence="6 11" id="KW-0547">Nucleotide-binding</keyword>
<evidence type="ECO:0000256" key="6">
    <source>
        <dbReference type="ARBA" id="ARBA00022741"/>
    </source>
</evidence>
<dbReference type="GO" id="GO:0005524">
    <property type="term" value="F:ATP binding"/>
    <property type="evidence" value="ECO:0007669"/>
    <property type="project" value="UniProtKB-KW"/>
</dbReference>
<dbReference type="InterPro" id="IPR001636">
    <property type="entry name" value="SAICAR_synth"/>
</dbReference>
<evidence type="ECO:0000313" key="13">
    <source>
        <dbReference type="EMBL" id="MBJ7593857.1"/>
    </source>
</evidence>
<evidence type="ECO:0000256" key="11">
    <source>
        <dbReference type="HAMAP-Rule" id="MF_00137"/>
    </source>
</evidence>
<evidence type="ECO:0000256" key="2">
    <source>
        <dbReference type="ARBA" id="ARBA00010190"/>
    </source>
</evidence>
<evidence type="ECO:0000313" key="14">
    <source>
        <dbReference type="EMBL" id="PZR78439.1"/>
    </source>
</evidence>
<reference evidence="14 15" key="1">
    <citation type="journal article" date="2017" name="Nature">
        <title>Atmospheric trace gases support primary production in Antarctic desert surface soil.</title>
        <authorList>
            <person name="Ji M."/>
            <person name="Greening C."/>
            <person name="Vanwonterghem I."/>
            <person name="Carere C.R."/>
            <person name="Bay S.K."/>
            <person name="Steen J.A."/>
            <person name="Montgomery K."/>
            <person name="Lines T."/>
            <person name="Beardall J."/>
            <person name="van Dorst J."/>
            <person name="Snape I."/>
            <person name="Stott M.B."/>
            <person name="Hugenholtz P."/>
            <person name="Ferrari B.C."/>
        </authorList>
    </citation>
    <scope>NUCLEOTIDE SEQUENCE [LARGE SCALE GENOMIC DNA]</scope>
    <source>
        <strain evidence="14">RRmetagenome_bin12</strain>
    </source>
</reference>
<dbReference type="Proteomes" id="UP000248724">
    <property type="component" value="Unassembled WGS sequence"/>
</dbReference>
<dbReference type="InterPro" id="IPR028923">
    <property type="entry name" value="SAICAR_synt/ADE2_N"/>
</dbReference>
<dbReference type="UniPathway" id="UPA00074">
    <property type="reaction ID" value="UER00131"/>
</dbReference>
<evidence type="ECO:0000256" key="7">
    <source>
        <dbReference type="ARBA" id="ARBA00022755"/>
    </source>
</evidence>
<dbReference type="AlphaFoldDB" id="A0A2W5YZJ1"/>
<comment type="catalytic activity">
    <reaction evidence="10 11">
        <text>5-amino-1-(5-phospho-D-ribosyl)imidazole-4-carboxylate + L-aspartate + ATP = (2S)-2-[5-amino-1-(5-phospho-beta-D-ribosyl)imidazole-4-carboxamido]succinate + ADP + phosphate + 2 H(+)</text>
        <dbReference type="Rhea" id="RHEA:22628"/>
        <dbReference type="ChEBI" id="CHEBI:15378"/>
        <dbReference type="ChEBI" id="CHEBI:29991"/>
        <dbReference type="ChEBI" id="CHEBI:30616"/>
        <dbReference type="ChEBI" id="CHEBI:43474"/>
        <dbReference type="ChEBI" id="CHEBI:58443"/>
        <dbReference type="ChEBI" id="CHEBI:77657"/>
        <dbReference type="ChEBI" id="CHEBI:456216"/>
        <dbReference type="EC" id="6.3.2.6"/>
    </reaction>
</comment>